<protein>
    <submittedName>
        <fullName evidence="5">Adenylate kinase domain protein</fullName>
    </submittedName>
</protein>
<feature type="region of interest" description="Disordered" evidence="4">
    <location>
        <begin position="915"/>
        <end position="969"/>
    </location>
</feature>
<evidence type="ECO:0000256" key="3">
    <source>
        <dbReference type="ARBA" id="ARBA00022777"/>
    </source>
</evidence>
<dbReference type="Pfam" id="PF00406">
    <property type="entry name" value="ADK"/>
    <property type="match status" value="1"/>
</dbReference>
<feature type="region of interest" description="Disordered" evidence="4">
    <location>
        <begin position="1354"/>
        <end position="1384"/>
    </location>
</feature>
<evidence type="ECO:0000256" key="4">
    <source>
        <dbReference type="SAM" id="MobiDB-lite"/>
    </source>
</evidence>
<dbReference type="GO" id="GO:0006139">
    <property type="term" value="P:nucleobase-containing compound metabolic process"/>
    <property type="evidence" value="ECO:0007669"/>
    <property type="project" value="InterPro"/>
</dbReference>
<keyword evidence="3 5" id="KW-0418">Kinase</keyword>
<dbReference type="GeneID" id="7823728"/>
<feature type="compositionally biased region" description="Basic and acidic residues" evidence="4">
    <location>
        <begin position="929"/>
        <end position="939"/>
    </location>
</feature>
<evidence type="ECO:0000256" key="2">
    <source>
        <dbReference type="ARBA" id="ARBA00022741"/>
    </source>
</evidence>
<dbReference type="Proteomes" id="UP000009168">
    <property type="component" value="Unassembled WGS sequence"/>
</dbReference>
<name>I7LWA5_TETTS</name>
<dbReference type="SUPFAM" id="SSF52540">
    <property type="entry name" value="P-loop containing nucleoside triphosphate hydrolases"/>
    <property type="match status" value="4"/>
</dbReference>
<dbReference type="InParanoid" id="I7LWA5"/>
<dbReference type="GO" id="GO:0019205">
    <property type="term" value="F:nucleobase-containing compound kinase activity"/>
    <property type="evidence" value="ECO:0007669"/>
    <property type="project" value="InterPro"/>
</dbReference>
<sequence>MTTKIAINNNILDQQGESLQQLIYEIKINTTIQESLIRFWKLFKQNYNGQIERVEFKKYVERVLAFLLNIPDRSRIASLADDEISKFTTQNHKQHISYDIFCEFFAFFAFKYIENVDIKSFRSFFDMIYDRTTKYVFKDVRENKKEQLDYDIKVFVYNREQIEGTFTEHQKNICPQNVVYVEEYVVLDSKKLEEKQKDEYTIIESQILTHEEIIPLGFSAENAINLIVNNKFEVPQGKHQHLPKKEIVNLERVKIVIESGKDILQSLQIACKDSEVIQMISCLCKHITKYVESPQIFNRINGYISHPLAYESLKDQAGVEQKFNVLSDFYTVDDLQIDQIHRINKKHQEANAQRRKLVEGENKKRNKKRPVDWEDYCRNLEYNMVEYIQNFIDQSKLKVSFRELKSQNQADIIGDTKLNLKDFVSQSGVIPVDTLNAYQDDILEYANKRPLQIFVLGKPKNGKTKFCQALAKKIDIVHIELGILIQNLFKRVQDNEENPEEVDGEVVDKLKPWERQILAELQEGKCISNQNLINLVNYELSFEEPSNKGYILDLPLTFDQDQVNWVDCIIKNQVQLPRIGCRYFSHIIQFDTSDDDIIKFASGIMEKDEEVIKVFSNQEREISRRPKRVPVEGEEEEEPVEEEDEEGKQPINDDDLVYRPNEDVEILKIHLNQYEKVTLPRVKEFLQHLTKNEHLFVKHNGSNELEIVEYIYESLGNEVKPLRPLGVKLEGGSNKDLLTQGLEEQKLQRCWSPWQQIDPVELFKGRVVVGKSDYACDYAGRVFLFDNEQNQDAFSKNARKYLKKPPQLPKTYNVAIIGPRLSGKKTYGKRLAQEYGWKFVDVEGIIGEVLKWQRQQEIEQGTHIPSNFEARVKDIHLSLEEWKEFSKGNPLSAKEVWPIILHKLNIPLQKKPENWGVEKNENEEEEDEEAKRLAEEAAKKGKKAPKKKEVKEKPKEGEDERPKTPPPEDIPLKELIQVVQADNKLNPVLGICMIGQPTNEEEINKLKYHNIPIDKVIVLVDRNEEEEGKTLRTRPGIEYACNIESELKFINDAAAVLKEQFGEENVKEISIEGSELEVYNRIKVSLDPFFLKCDEEENIARTSNDVQEGDDPVPLGEYGPFCPIAFNEDKWLLPGKKDFESFVRGKSHIFYSEEDKKKFTDHTWKYVDGKTHFDVPPPRIMIMGPKGSGVHTQLELLQQKYKIPVFDLKKNLLAHILNEKEKRKQDRLFNRGFKPIELDEEGKPIEDQEINEEAQDFDKKAHEMTVIKHIFNEVQQCFINGNFSDVQEEVIQTPLNELLIESKKLPEFVIHLKVNEKSVVDRIFVEDDVKKEHRLQKEKEAEEARQQKLAELAEAGEEGAAAAEQPPQEVDEEEEEAKRQADAQELQEKIENKKKELQDYREAEANRIEEYCQSFIGLGIPVVEINCDVPIQQVFNRINYQLKKYMEERQNLLERHQCLMLMRPKKTEEENDEEEKPFRLDFFEKSYTFKKSRYQDKNALTLIDVPKIREYPLLYRDRIYYFSSEEELRMVAHEPLKYLIQKCFPKDVEIRPVVFVIGKPKTGKSTLCKLLQEKLGLVRVKFSQILEEYIKDHMNVKAAEALQILENGKTLSDEQIVELVLQRIQQADCKANGWALDGLPQNRNQAVLFHQRGIIPSSVFSIQLSSVEILERFKSRRGPKKFGYNDIVLHDKLQQSECDVLENYYLDTFNNIRFIDGNISKWGIFDQAKKFIHSSLLSKYQFTRAIVTSSPANVSEMSLTRSEILENIGKFKNYSPVSMKIQKKFVQNNIRHPYLAYYDGFLYILDNEKELNDFLNRPDLYVYQYSEKLNPPIKIQIDNIIAKYKDVSNQGHCVGTLRANELKKSQPSLLVQYQDQIHSFSTADLMIKFITNPHDYINIKLHDKLPVQFDPTNLVKKVAKKGDCTAFLEHHLGNIVMRVLAQLGYKRIKYPTLSCKETALKFIAIQLKANNPNKDESYRLKYQQKLQQFLKHCQFCEQIRDEFRRKEEEQSHNLWNEWDEENLLKITKEFSDFKKVLDQEEKEVYFQKFIH</sequence>
<feature type="compositionally biased region" description="Low complexity" evidence="4">
    <location>
        <begin position="1354"/>
        <end position="1368"/>
    </location>
</feature>
<keyword evidence="2" id="KW-0547">Nucleotide-binding</keyword>
<dbReference type="OrthoDB" id="439792at2759"/>
<keyword evidence="6" id="KW-1185">Reference proteome</keyword>
<dbReference type="eggNOG" id="KOG3079">
    <property type="taxonomic scope" value="Eukaryota"/>
</dbReference>
<dbReference type="InterPro" id="IPR027417">
    <property type="entry name" value="P-loop_NTPase"/>
</dbReference>
<dbReference type="EMBL" id="GG662603">
    <property type="protein sequence ID" value="EAS01265.2"/>
    <property type="molecule type" value="Genomic_DNA"/>
</dbReference>
<keyword evidence="1" id="KW-0808">Transferase</keyword>
<dbReference type="CDD" id="cd01428">
    <property type="entry name" value="ADK"/>
    <property type="match status" value="1"/>
</dbReference>
<dbReference type="Gene3D" id="3.40.50.300">
    <property type="entry name" value="P-loop containing nucleotide triphosphate hydrolases"/>
    <property type="match status" value="4"/>
</dbReference>
<proteinExistence type="predicted"/>
<accession>I7LWA5</accession>
<evidence type="ECO:0000313" key="6">
    <source>
        <dbReference type="Proteomes" id="UP000009168"/>
    </source>
</evidence>
<dbReference type="RefSeq" id="XP_001021510.2">
    <property type="nucleotide sequence ID" value="XM_001021510.2"/>
</dbReference>
<dbReference type="PANTHER" id="PTHR23359">
    <property type="entry name" value="NUCLEOTIDE KINASE"/>
    <property type="match status" value="1"/>
</dbReference>
<feature type="region of interest" description="Disordered" evidence="4">
    <location>
        <begin position="624"/>
        <end position="655"/>
    </location>
</feature>
<gene>
    <name evidence="5" type="ORF">TTHERM_00148750</name>
</gene>
<feature type="compositionally biased region" description="Basic and acidic residues" evidence="4">
    <location>
        <begin position="947"/>
        <end position="963"/>
    </location>
</feature>
<dbReference type="KEGG" id="tet:TTHERM_00148750"/>
<dbReference type="STRING" id="312017.I7LWA5"/>
<dbReference type="GO" id="GO:0005524">
    <property type="term" value="F:ATP binding"/>
    <property type="evidence" value="ECO:0007669"/>
    <property type="project" value="InterPro"/>
</dbReference>
<reference evidence="6" key="1">
    <citation type="journal article" date="2006" name="PLoS Biol.">
        <title>Macronuclear genome sequence of the ciliate Tetrahymena thermophila, a model eukaryote.</title>
        <authorList>
            <person name="Eisen J.A."/>
            <person name="Coyne R.S."/>
            <person name="Wu M."/>
            <person name="Wu D."/>
            <person name="Thiagarajan M."/>
            <person name="Wortman J.R."/>
            <person name="Badger J.H."/>
            <person name="Ren Q."/>
            <person name="Amedeo P."/>
            <person name="Jones K.M."/>
            <person name="Tallon L.J."/>
            <person name="Delcher A.L."/>
            <person name="Salzberg S.L."/>
            <person name="Silva J.C."/>
            <person name="Haas B.J."/>
            <person name="Majoros W.H."/>
            <person name="Farzad M."/>
            <person name="Carlton J.M."/>
            <person name="Smith R.K. Jr."/>
            <person name="Garg J."/>
            <person name="Pearlman R.E."/>
            <person name="Karrer K.M."/>
            <person name="Sun L."/>
            <person name="Manning G."/>
            <person name="Elde N.C."/>
            <person name="Turkewitz A.P."/>
            <person name="Asai D.J."/>
            <person name="Wilkes D.E."/>
            <person name="Wang Y."/>
            <person name="Cai H."/>
            <person name="Collins K."/>
            <person name="Stewart B.A."/>
            <person name="Lee S.R."/>
            <person name="Wilamowska K."/>
            <person name="Weinberg Z."/>
            <person name="Ruzzo W.L."/>
            <person name="Wloga D."/>
            <person name="Gaertig J."/>
            <person name="Frankel J."/>
            <person name="Tsao C.-C."/>
            <person name="Gorovsky M.A."/>
            <person name="Keeling P.J."/>
            <person name="Waller R.F."/>
            <person name="Patron N.J."/>
            <person name="Cherry J.M."/>
            <person name="Stover N.A."/>
            <person name="Krieger C.J."/>
            <person name="del Toro C."/>
            <person name="Ryder H.F."/>
            <person name="Williamson S.C."/>
            <person name="Barbeau R.A."/>
            <person name="Hamilton E.P."/>
            <person name="Orias E."/>
        </authorList>
    </citation>
    <scope>NUCLEOTIDE SEQUENCE [LARGE SCALE GENOMIC DNA]</scope>
    <source>
        <strain evidence="6">SB210</strain>
    </source>
</reference>
<dbReference type="InterPro" id="IPR000850">
    <property type="entry name" value="Adenylat/UMP-CMP_kin"/>
</dbReference>
<evidence type="ECO:0000313" key="5">
    <source>
        <dbReference type="EMBL" id="EAS01265.2"/>
    </source>
</evidence>
<feature type="compositionally biased region" description="Acidic residues" evidence="4">
    <location>
        <begin position="632"/>
        <end position="646"/>
    </location>
</feature>
<evidence type="ECO:0000256" key="1">
    <source>
        <dbReference type="ARBA" id="ARBA00022679"/>
    </source>
</evidence>
<organism evidence="5 6">
    <name type="scientific">Tetrahymena thermophila (strain SB210)</name>
    <dbReference type="NCBI Taxonomy" id="312017"/>
    <lineage>
        <taxon>Eukaryota</taxon>
        <taxon>Sar</taxon>
        <taxon>Alveolata</taxon>
        <taxon>Ciliophora</taxon>
        <taxon>Intramacronucleata</taxon>
        <taxon>Oligohymenophorea</taxon>
        <taxon>Hymenostomatida</taxon>
        <taxon>Tetrahymenina</taxon>
        <taxon>Tetrahymenidae</taxon>
        <taxon>Tetrahymena</taxon>
    </lineage>
</organism>